<organism evidence="1 2">
    <name type="scientific">Aspergillus welwitschiae</name>
    <dbReference type="NCBI Taxonomy" id="1341132"/>
    <lineage>
        <taxon>Eukaryota</taxon>
        <taxon>Fungi</taxon>
        <taxon>Dikarya</taxon>
        <taxon>Ascomycota</taxon>
        <taxon>Pezizomycotina</taxon>
        <taxon>Eurotiomycetes</taxon>
        <taxon>Eurotiomycetidae</taxon>
        <taxon>Eurotiales</taxon>
        <taxon>Aspergillaceae</taxon>
        <taxon>Aspergillus</taxon>
        <taxon>Aspergillus subgen. Circumdati</taxon>
    </lineage>
</organism>
<dbReference type="EMBL" id="KZ852083">
    <property type="protein sequence ID" value="RDH27829.1"/>
    <property type="molecule type" value="Genomic_DNA"/>
</dbReference>
<evidence type="ECO:0000313" key="1">
    <source>
        <dbReference type="EMBL" id="RDH27829.1"/>
    </source>
</evidence>
<keyword evidence="2" id="KW-1185">Reference proteome</keyword>
<dbReference type="Proteomes" id="UP000253729">
    <property type="component" value="Unassembled WGS sequence"/>
</dbReference>
<reference evidence="1 2" key="1">
    <citation type="submission" date="2018-07" db="EMBL/GenBank/DDBJ databases">
        <title>The genomes of Aspergillus section Nigri reveals drivers in fungal speciation.</title>
        <authorList>
            <consortium name="DOE Joint Genome Institute"/>
            <person name="Vesth T.C."/>
            <person name="Nybo J."/>
            <person name="Theobald S."/>
            <person name="Brandl J."/>
            <person name="Frisvad J.C."/>
            <person name="Nielsen K.F."/>
            <person name="Lyhne E.K."/>
            <person name="Kogle M.E."/>
            <person name="Kuo A."/>
            <person name="Riley R."/>
            <person name="Clum A."/>
            <person name="Nolan M."/>
            <person name="Lipzen A."/>
            <person name="Salamov A."/>
            <person name="Henrissat B."/>
            <person name="Wiebenga A."/>
            <person name="De vries R.P."/>
            <person name="Grigoriev I.V."/>
            <person name="Mortensen U.H."/>
            <person name="Andersen M.R."/>
            <person name="Baker S.E."/>
        </authorList>
    </citation>
    <scope>NUCLEOTIDE SEQUENCE [LARGE SCALE GENOMIC DNA]</scope>
    <source>
        <strain evidence="1 2">CBS 139.54b</strain>
    </source>
</reference>
<accession>A0A3F3PLN3</accession>
<name>A0A3F3PLN3_9EURO</name>
<evidence type="ECO:0000313" key="2">
    <source>
        <dbReference type="Proteomes" id="UP000253729"/>
    </source>
</evidence>
<sequence>MHFDRQNIPMLVGGRAEILAIGSFSKIRRLSSTRPAGPMVRRLTTDQEIAGSSPA</sequence>
<dbReference type="GeneID" id="38131877"/>
<gene>
    <name evidence="1" type="ORF">BDQ94DRAFT_108775</name>
</gene>
<dbReference type="AlphaFoldDB" id="A0A3F3PLN3"/>
<dbReference type="RefSeq" id="XP_026620851.1">
    <property type="nucleotide sequence ID" value="XM_026763521.1"/>
</dbReference>
<proteinExistence type="predicted"/>
<protein>
    <submittedName>
        <fullName evidence="1">Uncharacterized protein</fullName>
    </submittedName>
</protein>